<dbReference type="NCBIfam" id="TIGR00369">
    <property type="entry name" value="unchar_dom_1"/>
    <property type="match status" value="1"/>
</dbReference>
<dbReference type="EMBL" id="JBHTFQ010000001">
    <property type="protein sequence ID" value="MFC7702814.1"/>
    <property type="molecule type" value="Genomic_DNA"/>
</dbReference>
<evidence type="ECO:0000259" key="3">
    <source>
        <dbReference type="Pfam" id="PF03061"/>
    </source>
</evidence>
<comment type="similarity">
    <text evidence="1">Belongs to the thioesterase PaaI family.</text>
</comment>
<comment type="caution">
    <text evidence="4">The sequence shown here is derived from an EMBL/GenBank/DDBJ whole genome shotgun (WGS) entry which is preliminary data.</text>
</comment>
<dbReference type="Pfam" id="PF03061">
    <property type="entry name" value="4HBT"/>
    <property type="match status" value="1"/>
</dbReference>
<dbReference type="InterPro" id="IPR039298">
    <property type="entry name" value="ACOT13"/>
</dbReference>
<dbReference type="Gene3D" id="3.10.129.10">
    <property type="entry name" value="Hotdog Thioesterase"/>
    <property type="match status" value="1"/>
</dbReference>
<reference evidence="5" key="1">
    <citation type="journal article" date="2019" name="Int. J. Syst. Evol. Microbiol.">
        <title>The Global Catalogue of Microorganisms (GCM) 10K type strain sequencing project: providing services to taxonomists for standard genome sequencing and annotation.</title>
        <authorList>
            <consortium name="The Broad Institute Genomics Platform"/>
            <consortium name="The Broad Institute Genome Sequencing Center for Infectious Disease"/>
            <person name="Wu L."/>
            <person name="Ma J."/>
        </authorList>
    </citation>
    <scope>NUCLEOTIDE SEQUENCE [LARGE SCALE GENOMIC DNA]</scope>
    <source>
        <strain evidence="5">CGMCC 1.12750</strain>
    </source>
</reference>
<dbReference type="EC" id="3.1.2.-" evidence="4"/>
<name>A0ABW2UDZ9_9RHOB</name>
<gene>
    <name evidence="4" type="ORF">ACFQXB_01235</name>
</gene>
<dbReference type="SUPFAM" id="SSF54637">
    <property type="entry name" value="Thioesterase/thiol ester dehydrase-isomerase"/>
    <property type="match status" value="1"/>
</dbReference>
<dbReference type="CDD" id="cd03443">
    <property type="entry name" value="PaaI_thioesterase"/>
    <property type="match status" value="1"/>
</dbReference>
<evidence type="ECO:0000256" key="1">
    <source>
        <dbReference type="ARBA" id="ARBA00008324"/>
    </source>
</evidence>
<evidence type="ECO:0000256" key="2">
    <source>
        <dbReference type="ARBA" id="ARBA00022801"/>
    </source>
</evidence>
<sequence>MSSQRIARSAEDLMPRARMLALSGLEAMQEMLAGRMPQPTIAGLLNYHLHSVEQDRVAFRGTPGFEHTNPFGTVHGGWYGTVLDSAMGCAVMTRVPRGHWYTTLEYKVNITRALPLGTEIEAVAEVLHAGRSTAVAEATIRDLDGKLFASGTTTCIILPG</sequence>
<evidence type="ECO:0000313" key="5">
    <source>
        <dbReference type="Proteomes" id="UP001596516"/>
    </source>
</evidence>
<evidence type="ECO:0000313" key="4">
    <source>
        <dbReference type="EMBL" id="MFC7702814.1"/>
    </source>
</evidence>
<dbReference type="PANTHER" id="PTHR21660:SF1">
    <property type="entry name" value="ACYL-COENZYME A THIOESTERASE 13"/>
    <property type="match status" value="1"/>
</dbReference>
<keyword evidence="2 4" id="KW-0378">Hydrolase</keyword>
<dbReference type="RefSeq" id="WP_377397886.1">
    <property type="nucleotide sequence ID" value="NZ_JBHTFQ010000001.1"/>
</dbReference>
<dbReference type="InterPro" id="IPR029069">
    <property type="entry name" value="HotDog_dom_sf"/>
</dbReference>
<proteinExistence type="inferred from homology"/>
<dbReference type="Proteomes" id="UP001596516">
    <property type="component" value="Unassembled WGS sequence"/>
</dbReference>
<dbReference type="GO" id="GO:0016787">
    <property type="term" value="F:hydrolase activity"/>
    <property type="evidence" value="ECO:0007669"/>
    <property type="project" value="UniProtKB-KW"/>
</dbReference>
<dbReference type="InterPro" id="IPR006683">
    <property type="entry name" value="Thioestr_dom"/>
</dbReference>
<feature type="domain" description="Thioesterase" evidence="3">
    <location>
        <begin position="71"/>
        <end position="148"/>
    </location>
</feature>
<organism evidence="4 5">
    <name type="scientific">Plastorhodobacter daqingensis</name>
    <dbReference type="NCBI Taxonomy" id="1387281"/>
    <lineage>
        <taxon>Bacteria</taxon>
        <taxon>Pseudomonadati</taxon>
        <taxon>Pseudomonadota</taxon>
        <taxon>Alphaproteobacteria</taxon>
        <taxon>Rhodobacterales</taxon>
        <taxon>Paracoccaceae</taxon>
        <taxon>Plastorhodobacter</taxon>
    </lineage>
</organism>
<dbReference type="PANTHER" id="PTHR21660">
    <property type="entry name" value="THIOESTERASE SUPERFAMILY MEMBER-RELATED"/>
    <property type="match status" value="1"/>
</dbReference>
<dbReference type="InterPro" id="IPR003736">
    <property type="entry name" value="PAAI_dom"/>
</dbReference>
<keyword evidence="5" id="KW-1185">Reference proteome</keyword>
<protein>
    <submittedName>
        <fullName evidence="4">PaaI family thioesterase</fullName>
        <ecNumber evidence="4">3.1.2.-</ecNumber>
    </submittedName>
</protein>
<accession>A0ABW2UDZ9</accession>